<feature type="transmembrane region" description="Helical" evidence="1">
    <location>
        <begin position="73"/>
        <end position="95"/>
    </location>
</feature>
<name>A0AAD7DLE7_MYCRO</name>
<gene>
    <name evidence="2" type="ORF">B0H17DRAFT_891306</name>
</gene>
<comment type="caution">
    <text evidence="2">The sequence shown here is derived from an EMBL/GenBank/DDBJ whole genome shotgun (WGS) entry which is preliminary data.</text>
</comment>
<keyword evidence="1" id="KW-0472">Membrane</keyword>
<evidence type="ECO:0000313" key="3">
    <source>
        <dbReference type="Proteomes" id="UP001221757"/>
    </source>
</evidence>
<accession>A0AAD7DLE7</accession>
<evidence type="ECO:0000313" key="2">
    <source>
        <dbReference type="EMBL" id="KAJ7692269.1"/>
    </source>
</evidence>
<dbReference type="PANTHER" id="PTHR38848">
    <property type="entry name" value="G-PROTEIN COUPLED RECEPTORS FAMILY 3 PROFILE DOMAIN-CONTAINING PROTEIN"/>
    <property type="match status" value="1"/>
</dbReference>
<organism evidence="2 3">
    <name type="scientific">Mycena rosella</name>
    <name type="common">Pink bonnet</name>
    <name type="synonym">Agaricus rosellus</name>
    <dbReference type="NCBI Taxonomy" id="1033263"/>
    <lineage>
        <taxon>Eukaryota</taxon>
        <taxon>Fungi</taxon>
        <taxon>Dikarya</taxon>
        <taxon>Basidiomycota</taxon>
        <taxon>Agaricomycotina</taxon>
        <taxon>Agaricomycetes</taxon>
        <taxon>Agaricomycetidae</taxon>
        <taxon>Agaricales</taxon>
        <taxon>Marasmiineae</taxon>
        <taxon>Mycenaceae</taxon>
        <taxon>Mycena</taxon>
    </lineage>
</organism>
<dbReference type="AlphaFoldDB" id="A0AAD7DLE7"/>
<dbReference type="PANTHER" id="PTHR38848:SF3">
    <property type="entry name" value="G-PROTEIN COUPLED RECEPTORS FAMILY 3 PROFILE DOMAIN-CONTAINING PROTEIN"/>
    <property type="match status" value="1"/>
</dbReference>
<sequence length="158" mass="17813">ILLVFLDSYLFLFATGILIFGVGLQLNATACAAGIYLCILFYTTSKLLIYSFLTEKVYIVWDTQRSRLRSPVYLVCIITVALYFAIILIMFFGTLHLSPDSSRELTCCVLGLKPTASIPLLAYDLYINILLTALFLWPLMRSTHSSARLRRVGTRTLV</sequence>
<keyword evidence="3" id="KW-1185">Reference proteome</keyword>
<dbReference type="Proteomes" id="UP001221757">
    <property type="component" value="Unassembled WGS sequence"/>
</dbReference>
<protein>
    <submittedName>
        <fullName evidence="2">Uncharacterized protein</fullName>
    </submittedName>
</protein>
<evidence type="ECO:0000256" key="1">
    <source>
        <dbReference type="SAM" id="Phobius"/>
    </source>
</evidence>
<feature type="transmembrane region" description="Helical" evidence="1">
    <location>
        <begin position="34"/>
        <end position="53"/>
    </location>
</feature>
<dbReference type="EMBL" id="JARKIE010000053">
    <property type="protein sequence ID" value="KAJ7692269.1"/>
    <property type="molecule type" value="Genomic_DNA"/>
</dbReference>
<keyword evidence="1" id="KW-0812">Transmembrane</keyword>
<feature type="transmembrane region" description="Helical" evidence="1">
    <location>
        <begin position="120"/>
        <end position="140"/>
    </location>
</feature>
<feature type="transmembrane region" description="Helical" evidence="1">
    <location>
        <begin position="9"/>
        <end position="28"/>
    </location>
</feature>
<feature type="non-terminal residue" evidence="2">
    <location>
        <position position="158"/>
    </location>
</feature>
<feature type="non-terminal residue" evidence="2">
    <location>
        <position position="1"/>
    </location>
</feature>
<keyword evidence="1" id="KW-1133">Transmembrane helix</keyword>
<reference evidence="2" key="1">
    <citation type="submission" date="2023-03" db="EMBL/GenBank/DDBJ databases">
        <title>Massive genome expansion in bonnet fungi (Mycena s.s.) driven by repeated elements and novel gene families across ecological guilds.</title>
        <authorList>
            <consortium name="Lawrence Berkeley National Laboratory"/>
            <person name="Harder C.B."/>
            <person name="Miyauchi S."/>
            <person name="Viragh M."/>
            <person name="Kuo A."/>
            <person name="Thoen E."/>
            <person name="Andreopoulos B."/>
            <person name="Lu D."/>
            <person name="Skrede I."/>
            <person name="Drula E."/>
            <person name="Henrissat B."/>
            <person name="Morin E."/>
            <person name="Kohler A."/>
            <person name="Barry K."/>
            <person name="LaButti K."/>
            <person name="Morin E."/>
            <person name="Salamov A."/>
            <person name="Lipzen A."/>
            <person name="Mereny Z."/>
            <person name="Hegedus B."/>
            <person name="Baldrian P."/>
            <person name="Stursova M."/>
            <person name="Weitz H."/>
            <person name="Taylor A."/>
            <person name="Grigoriev I.V."/>
            <person name="Nagy L.G."/>
            <person name="Martin F."/>
            <person name="Kauserud H."/>
        </authorList>
    </citation>
    <scope>NUCLEOTIDE SEQUENCE</scope>
    <source>
        <strain evidence="2">CBHHK067</strain>
    </source>
</reference>
<proteinExistence type="predicted"/>